<dbReference type="PANTHER" id="PTHR11702">
    <property type="entry name" value="DEVELOPMENTALLY REGULATED GTP-BINDING PROTEIN-RELATED"/>
    <property type="match status" value="1"/>
</dbReference>
<dbReference type="CDD" id="cd01898">
    <property type="entry name" value="Obg"/>
    <property type="match status" value="1"/>
</dbReference>
<dbReference type="InterPro" id="IPR014100">
    <property type="entry name" value="GTP-bd_Obg/CgtA"/>
</dbReference>
<name>K9H4B4_9PROT</name>
<keyword evidence="7 8" id="KW-0342">GTP-binding</keyword>
<dbReference type="STRING" id="1238182.C882_2496"/>
<dbReference type="GO" id="GO:0005525">
    <property type="term" value="F:GTP binding"/>
    <property type="evidence" value="ECO:0007669"/>
    <property type="project" value="UniProtKB-UniRule"/>
</dbReference>
<feature type="binding site" evidence="8">
    <location>
        <position position="193"/>
    </location>
    <ligand>
        <name>Mg(2+)</name>
        <dbReference type="ChEBI" id="CHEBI:18420"/>
    </ligand>
</feature>
<feature type="binding site" evidence="8">
    <location>
        <begin position="280"/>
        <end position="283"/>
    </location>
    <ligand>
        <name>GTP</name>
        <dbReference type="ChEBI" id="CHEBI:37565"/>
    </ligand>
</feature>
<dbReference type="Proteomes" id="UP000009881">
    <property type="component" value="Unassembled WGS sequence"/>
</dbReference>
<dbReference type="InterPro" id="IPR006073">
    <property type="entry name" value="GTP-bd"/>
</dbReference>
<keyword evidence="5 8" id="KW-0378">Hydrolase</keyword>
<dbReference type="eggNOG" id="COG0536">
    <property type="taxonomic scope" value="Bacteria"/>
</dbReference>
<dbReference type="InterPro" id="IPR027417">
    <property type="entry name" value="P-loop_NTPase"/>
</dbReference>
<dbReference type="GO" id="GO:0003924">
    <property type="term" value="F:GTPase activity"/>
    <property type="evidence" value="ECO:0007669"/>
    <property type="project" value="UniProtKB-UniRule"/>
</dbReference>
<dbReference type="AlphaFoldDB" id="K9H4B4"/>
<evidence type="ECO:0000313" key="13">
    <source>
        <dbReference type="Proteomes" id="UP000009881"/>
    </source>
</evidence>
<keyword evidence="13" id="KW-1185">Reference proteome</keyword>
<dbReference type="SUPFAM" id="SSF52540">
    <property type="entry name" value="P-loop containing nucleoside triphosphate hydrolases"/>
    <property type="match status" value="1"/>
</dbReference>
<evidence type="ECO:0000256" key="4">
    <source>
        <dbReference type="ARBA" id="ARBA00022741"/>
    </source>
</evidence>
<feature type="compositionally biased region" description="Acidic residues" evidence="9">
    <location>
        <begin position="345"/>
        <end position="356"/>
    </location>
</feature>
<dbReference type="GO" id="GO:0005737">
    <property type="term" value="C:cytoplasm"/>
    <property type="evidence" value="ECO:0007669"/>
    <property type="project" value="UniProtKB-SubCell"/>
</dbReference>
<reference evidence="12 13" key="1">
    <citation type="journal article" date="2013" name="Genome Announc.">
        <title>Draft Genome Sequence of an Alphaproteobacterium, Caenispirillum salinarum AK4(T), Isolated from a Solar Saltern.</title>
        <authorList>
            <person name="Khatri I."/>
            <person name="Singh A."/>
            <person name="Korpole S."/>
            <person name="Pinnaka A.K."/>
            <person name="Subramanian S."/>
        </authorList>
    </citation>
    <scope>NUCLEOTIDE SEQUENCE [LARGE SCALE GENOMIC DNA]</scope>
    <source>
        <strain evidence="12 13">AK4</strain>
    </source>
</reference>
<feature type="domain" description="Obg" evidence="11">
    <location>
        <begin position="1"/>
        <end position="159"/>
    </location>
</feature>
<dbReference type="GO" id="GO:0000287">
    <property type="term" value="F:magnesium ion binding"/>
    <property type="evidence" value="ECO:0007669"/>
    <property type="project" value="InterPro"/>
</dbReference>
<organism evidence="12 13">
    <name type="scientific">Caenispirillum salinarum AK4</name>
    <dbReference type="NCBI Taxonomy" id="1238182"/>
    <lineage>
        <taxon>Bacteria</taxon>
        <taxon>Pseudomonadati</taxon>
        <taxon>Pseudomonadota</taxon>
        <taxon>Alphaproteobacteria</taxon>
        <taxon>Rhodospirillales</taxon>
        <taxon>Novispirillaceae</taxon>
        <taxon>Caenispirillum</taxon>
    </lineage>
</organism>
<dbReference type="PROSITE" id="PS00905">
    <property type="entry name" value="GTP1_OBG"/>
    <property type="match status" value="1"/>
</dbReference>
<dbReference type="InterPro" id="IPR006169">
    <property type="entry name" value="GTP1_OBG_dom"/>
</dbReference>
<keyword evidence="2 8" id="KW-0963">Cytoplasm</keyword>
<feature type="binding site" evidence="8">
    <location>
        <begin position="191"/>
        <end position="195"/>
    </location>
    <ligand>
        <name>GTP</name>
        <dbReference type="ChEBI" id="CHEBI:37565"/>
    </ligand>
</feature>
<dbReference type="PRINTS" id="PR00326">
    <property type="entry name" value="GTP1OBG"/>
</dbReference>
<evidence type="ECO:0000259" key="11">
    <source>
        <dbReference type="PROSITE" id="PS51883"/>
    </source>
</evidence>
<dbReference type="FunFam" id="2.70.210.12:FF:000001">
    <property type="entry name" value="GTPase Obg"/>
    <property type="match status" value="1"/>
</dbReference>
<keyword evidence="6 8" id="KW-0460">Magnesium</keyword>
<dbReference type="NCBIfam" id="NF008956">
    <property type="entry name" value="PRK12299.1"/>
    <property type="match status" value="1"/>
</dbReference>
<evidence type="ECO:0000259" key="10">
    <source>
        <dbReference type="PROSITE" id="PS51710"/>
    </source>
</evidence>
<evidence type="ECO:0000256" key="1">
    <source>
        <dbReference type="ARBA" id="ARBA00007699"/>
    </source>
</evidence>
<comment type="subunit">
    <text evidence="8">Monomer.</text>
</comment>
<proteinExistence type="inferred from homology"/>
<evidence type="ECO:0000256" key="2">
    <source>
        <dbReference type="ARBA" id="ARBA00022490"/>
    </source>
</evidence>
<dbReference type="PATRIC" id="fig|1238182.3.peg.456"/>
<dbReference type="Gene3D" id="3.40.50.300">
    <property type="entry name" value="P-loop containing nucleotide triphosphate hydrolases"/>
    <property type="match status" value="1"/>
</dbReference>
<feature type="binding site" evidence="8">
    <location>
        <position position="173"/>
    </location>
    <ligand>
        <name>Mg(2+)</name>
        <dbReference type="ChEBI" id="CHEBI:18420"/>
    </ligand>
</feature>
<dbReference type="PROSITE" id="PS51883">
    <property type="entry name" value="OBG"/>
    <property type="match status" value="1"/>
</dbReference>
<accession>K9H4B4</accession>
<dbReference type="Pfam" id="PF01926">
    <property type="entry name" value="MMR_HSR1"/>
    <property type="match status" value="1"/>
</dbReference>
<dbReference type="SUPFAM" id="SSF82051">
    <property type="entry name" value="Obg GTP-binding protein N-terminal domain"/>
    <property type="match status" value="1"/>
</dbReference>
<comment type="cofactor">
    <cofactor evidence="8">
        <name>Mg(2+)</name>
        <dbReference type="ChEBI" id="CHEBI:18420"/>
    </cofactor>
</comment>
<dbReference type="EMBL" id="ANHY01000003">
    <property type="protein sequence ID" value="EKV32417.1"/>
    <property type="molecule type" value="Genomic_DNA"/>
</dbReference>
<dbReference type="InterPro" id="IPR036726">
    <property type="entry name" value="GTP1_OBG_dom_sf"/>
</dbReference>
<comment type="function">
    <text evidence="8">An essential GTPase which binds GTP, GDP and possibly (p)ppGpp with moderate affinity, with high nucleotide exchange rates and a fairly low GTP hydrolysis rate. Plays a role in control of the cell cycle, stress response, ribosome biogenesis and in those bacteria that undergo differentiation, in morphogenesis control.</text>
</comment>
<dbReference type="GO" id="GO:0042254">
    <property type="term" value="P:ribosome biogenesis"/>
    <property type="evidence" value="ECO:0007669"/>
    <property type="project" value="UniProtKB-UniRule"/>
</dbReference>
<dbReference type="Gene3D" id="2.70.210.12">
    <property type="entry name" value="GTP1/OBG domain"/>
    <property type="match status" value="1"/>
</dbReference>
<feature type="compositionally biased region" description="Polar residues" evidence="9">
    <location>
        <begin position="364"/>
        <end position="374"/>
    </location>
</feature>
<evidence type="ECO:0000256" key="9">
    <source>
        <dbReference type="SAM" id="MobiDB-lite"/>
    </source>
</evidence>
<comment type="caution">
    <text evidence="12">The sequence shown here is derived from an EMBL/GenBank/DDBJ whole genome shotgun (WGS) entry which is preliminary data.</text>
</comment>
<sequence>MKFLDQAKIYLRSGNGGNGCVSFRREKFIEFGGPDGGDGGRGGDVVFEAAGNLNTLIDFRYQQHFKAERGIDGMGRDRHGRGGKDIVIKVPVGTQIMSDDKDEVLADMIRPGQRVTLLRGGNGGFGNAYFKSSTNQAPRHANPGQEGQEMWVWLRLKLIADAGLVGLPNAGKSTFLSAVTRARPKVADYPFTTLHPNLGVCYTAGQEFVIADIPGLIEGASEGAGLGTRFLGHVERCGVLLHLIDGTDYDNVAEHYRTIRHELEEYGDGLADKPEIIAISKTDALIPEIVDELKDALAEASGQSRDSIFAISSVARDGLDPVLKKMLGYALEARAARHAEMAAEAGEDLDAEDEAEAPDHEGDSAQQETGGWHP</sequence>
<dbReference type="HAMAP" id="MF_01454">
    <property type="entry name" value="GTPase_Obg"/>
    <property type="match status" value="1"/>
</dbReference>
<evidence type="ECO:0000256" key="7">
    <source>
        <dbReference type="ARBA" id="ARBA00023134"/>
    </source>
</evidence>
<protein>
    <recommendedName>
        <fullName evidence="8">GTPase Obg</fullName>
        <ecNumber evidence="8">3.6.5.-</ecNumber>
    </recommendedName>
    <alternativeName>
        <fullName evidence="8">GTP-binding protein Obg</fullName>
    </alternativeName>
</protein>
<evidence type="ECO:0000256" key="8">
    <source>
        <dbReference type="HAMAP-Rule" id="MF_01454"/>
    </source>
</evidence>
<dbReference type="NCBIfam" id="NF008955">
    <property type="entry name" value="PRK12297.1"/>
    <property type="match status" value="1"/>
</dbReference>
<evidence type="ECO:0000256" key="3">
    <source>
        <dbReference type="ARBA" id="ARBA00022723"/>
    </source>
</evidence>
<comment type="subcellular location">
    <subcellularLocation>
        <location evidence="8">Cytoplasm</location>
    </subcellularLocation>
</comment>
<dbReference type="Pfam" id="PF01018">
    <property type="entry name" value="GTP1_OBG"/>
    <property type="match status" value="1"/>
</dbReference>
<comment type="similarity">
    <text evidence="1 8">Belongs to the TRAFAC class OBG-HflX-like GTPase superfamily. OBG GTPase family.</text>
</comment>
<dbReference type="PANTHER" id="PTHR11702:SF31">
    <property type="entry name" value="MITOCHONDRIAL RIBOSOME-ASSOCIATED GTPASE 2"/>
    <property type="match status" value="1"/>
</dbReference>
<dbReference type="RefSeq" id="WP_009538905.1">
    <property type="nucleotide sequence ID" value="NZ_ANHY01000003.1"/>
</dbReference>
<dbReference type="GO" id="GO:0043022">
    <property type="term" value="F:ribosome binding"/>
    <property type="evidence" value="ECO:0007669"/>
    <property type="project" value="UniProtKB-ARBA"/>
</dbReference>
<dbReference type="PIRSF" id="PIRSF002401">
    <property type="entry name" value="GTP_bd_Obg/CgtA"/>
    <property type="match status" value="1"/>
</dbReference>
<dbReference type="InterPro" id="IPR045086">
    <property type="entry name" value="OBG_GTPase"/>
</dbReference>
<feature type="binding site" evidence="8">
    <location>
        <begin position="312"/>
        <end position="314"/>
    </location>
    <ligand>
        <name>GTP</name>
        <dbReference type="ChEBI" id="CHEBI:37565"/>
    </ligand>
</feature>
<dbReference type="PROSITE" id="PS51710">
    <property type="entry name" value="G_OBG"/>
    <property type="match status" value="1"/>
</dbReference>
<evidence type="ECO:0000256" key="6">
    <source>
        <dbReference type="ARBA" id="ARBA00022842"/>
    </source>
</evidence>
<keyword evidence="4 8" id="KW-0547">Nucleotide-binding</keyword>
<evidence type="ECO:0000313" key="12">
    <source>
        <dbReference type="EMBL" id="EKV32417.1"/>
    </source>
</evidence>
<evidence type="ECO:0000256" key="5">
    <source>
        <dbReference type="ARBA" id="ARBA00022801"/>
    </source>
</evidence>
<dbReference type="EC" id="3.6.5.-" evidence="8"/>
<feature type="domain" description="OBG-type G" evidence="10">
    <location>
        <begin position="160"/>
        <end position="331"/>
    </location>
</feature>
<dbReference type="OrthoDB" id="9807318at2"/>
<dbReference type="InterPro" id="IPR006074">
    <property type="entry name" value="GTP1-OBG_CS"/>
</dbReference>
<feature type="region of interest" description="Disordered" evidence="9">
    <location>
        <begin position="340"/>
        <end position="374"/>
    </location>
</feature>
<keyword evidence="3 8" id="KW-0479">Metal-binding</keyword>
<dbReference type="InterPro" id="IPR031167">
    <property type="entry name" value="G_OBG"/>
</dbReference>
<feature type="binding site" evidence="8">
    <location>
        <begin position="212"/>
        <end position="215"/>
    </location>
    <ligand>
        <name>GTP</name>
        <dbReference type="ChEBI" id="CHEBI:37565"/>
    </ligand>
</feature>
<gene>
    <name evidence="8" type="primary">obg</name>
    <name evidence="12" type="ORF">C882_2496</name>
</gene>
<feature type="binding site" evidence="8">
    <location>
        <begin position="166"/>
        <end position="173"/>
    </location>
    <ligand>
        <name>GTP</name>
        <dbReference type="ChEBI" id="CHEBI:37565"/>
    </ligand>
</feature>
<dbReference type="NCBIfam" id="TIGR02729">
    <property type="entry name" value="Obg_CgtA"/>
    <property type="match status" value="1"/>
</dbReference>